<protein>
    <recommendedName>
        <fullName evidence="3">Type II secretion system core protein G</fullName>
    </recommendedName>
</protein>
<reference evidence="13 14" key="1">
    <citation type="journal article" date="2016" name="PLoS ONE">
        <title>Complete Genome Sequence and Comparative Genomics of a Novel Myxobacterium Myxococcus hansupus.</title>
        <authorList>
            <person name="Sharma G."/>
            <person name="Narwani T."/>
            <person name="Subramanian S."/>
        </authorList>
    </citation>
    <scope>NUCLEOTIDE SEQUENCE [LARGE SCALE GENOMIC DNA]</scope>
    <source>
        <strain evidence="14">mixupus</strain>
    </source>
</reference>
<evidence type="ECO:0000256" key="8">
    <source>
        <dbReference type="ARBA" id="ARBA00022989"/>
    </source>
</evidence>
<organism evidence="13 14">
    <name type="scientific">Pseudomyxococcus hansupus</name>
    <dbReference type="NCBI Taxonomy" id="1297742"/>
    <lineage>
        <taxon>Bacteria</taxon>
        <taxon>Pseudomonadati</taxon>
        <taxon>Myxococcota</taxon>
        <taxon>Myxococcia</taxon>
        <taxon>Myxococcales</taxon>
        <taxon>Cystobacterineae</taxon>
        <taxon>Myxococcaceae</taxon>
        <taxon>Pseudomyxococcus</taxon>
    </lineage>
</organism>
<evidence type="ECO:0000256" key="7">
    <source>
        <dbReference type="ARBA" id="ARBA00022692"/>
    </source>
</evidence>
<dbReference type="Pfam" id="PF07963">
    <property type="entry name" value="N_methyl"/>
    <property type="match status" value="1"/>
</dbReference>
<dbReference type="InterPro" id="IPR010054">
    <property type="entry name" value="Type2_sec_GspG"/>
</dbReference>
<evidence type="ECO:0000256" key="3">
    <source>
        <dbReference type="ARBA" id="ARBA00020042"/>
    </source>
</evidence>
<dbReference type="KEGG" id="mym:A176_004535"/>
<evidence type="ECO:0000256" key="6">
    <source>
        <dbReference type="ARBA" id="ARBA00022519"/>
    </source>
</evidence>
<dbReference type="InterPro" id="IPR045584">
    <property type="entry name" value="Pilin-like"/>
</dbReference>
<dbReference type="PROSITE" id="PS00409">
    <property type="entry name" value="PROKAR_NTER_METHYL"/>
    <property type="match status" value="1"/>
</dbReference>
<dbReference type="InterPro" id="IPR012902">
    <property type="entry name" value="N_methyl_site"/>
</dbReference>
<keyword evidence="4" id="KW-1003">Cell membrane</keyword>
<accession>A0A0H4X197</accession>
<dbReference type="EMBL" id="CP012109">
    <property type="protein sequence ID" value="AKQ67623.1"/>
    <property type="molecule type" value="Genomic_DNA"/>
</dbReference>
<dbReference type="PRINTS" id="PR00813">
    <property type="entry name" value="BCTERIALGSPG"/>
</dbReference>
<gene>
    <name evidence="13" type="ORF">A176_004535</name>
</gene>
<keyword evidence="9 11" id="KW-0472">Membrane</keyword>
<sequence>MRQSQKQQRKQRRNRGMTLIEIMVVITILGLIAAAVGVAVIPQLEAARRDRAALDIKNIQGAMKLYYTKKGKYPDTASGLQALVEAQALEQMPKDPWNNDYVYINEGGKPVIISYGADGASGGEGNDADISSADTAGSARK</sequence>
<dbReference type="eggNOG" id="COG2165">
    <property type="taxonomic scope" value="Bacteria"/>
</dbReference>
<feature type="region of interest" description="Disordered" evidence="10">
    <location>
        <begin position="121"/>
        <end position="141"/>
    </location>
</feature>
<comment type="similarity">
    <text evidence="2">Belongs to the GSP G family.</text>
</comment>
<evidence type="ECO:0000256" key="9">
    <source>
        <dbReference type="ARBA" id="ARBA00023136"/>
    </source>
</evidence>
<dbReference type="GO" id="GO:0015628">
    <property type="term" value="P:protein secretion by the type II secretion system"/>
    <property type="evidence" value="ECO:0007669"/>
    <property type="project" value="InterPro"/>
</dbReference>
<evidence type="ECO:0000256" key="4">
    <source>
        <dbReference type="ARBA" id="ARBA00022475"/>
    </source>
</evidence>
<dbReference type="InterPro" id="IPR000983">
    <property type="entry name" value="Bac_GSPG_pilin"/>
</dbReference>
<dbReference type="Proteomes" id="UP000009026">
    <property type="component" value="Chromosome"/>
</dbReference>
<evidence type="ECO:0000313" key="14">
    <source>
        <dbReference type="Proteomes" id="UP000009026"/>
    </source>
</evidence>
<dbReference type="GO" id="GO:0005886">
    <property type="term" value="C:plasma membrane"/>
    <property type="evidence" value="ECO:0007669"/>
    <property type="project" value="UniProtKB-SubCell"/>
</dbReference>
<dbReference type="PANTHER" id="PTHR30093">
    <property type="entry name" value="GENERAL SECRETION PATHWAY PROTEIN G"/>
    <property type="match status" value="1"/>
</dbReference>
<dbReference type="GO" id="GO:0015627">
    <property type="term" value="C:type II protein secretion system complex"/>
    <property type="evidence" value="ECO:0007669"/>
    <property type="project" value="InterPro"/>
</dbReference>
<dbReference type="SUPFAM" id="SSF54523">
    <property type="entry name" value="Pili subunits"/>
    <property type="match status" value="1"/>
</dbReference>
<keyword evidence="6" id="KW-0997">Cell inner membrane</keyword>
<keyword evidence="14" id="KW-1185">Reference proteome</keyword>
<dbReference type="RefSeq" id="WP_002639007.1">
    <property type="nucleotide sequence ID" value="NZ_CP012109.1"/>
</dbReference>
<keyword evidence="7 11" id="KW-0812">Transmembrane</keyword>
<dbReference type="PATRIC" id="fig|1297742.4.peg.4578"/>
<dbReference type="PANTHER" id="PTHR30093:SF44">
    <property type="entry name" value="TYPE II SECRETION SYSTEM CORE PROTEIN G"/>
    <property type="match status" value="1"/>
</dbReference>
<dbReference type="NCBIfam" id="TIGR01710">
    <property type="entry name" value="typeII_sec_gspG"/>
    <property type="match status" value="1"/>
</dbReference>
<feature type="transmembrane region" description="Helical" evidence="11">
    <location>
        <begin position="20"/>
        <end position="41"/>
    </location>
</feature>
<evidence type="ECO:0000256" key="10">
    <source>
        <dbReference type="SAM" id="MobiDB-lite"/>
    </source>
</evidence>
<feature type="domain" description="Type II secretion system protein GspG C-terminal" evidence="12">
    <location>
        <begin position="40"/>
        <end position="132"/>
    </location>
</feature>
<dbReference type="STRING" id="1297742.A176_004535"/>
<evidence type="ECO:0000313" key="13">
    <source>
        <dbReference type="EMBL" id="AKQ67623.1"/>
    </source>
</evidence>
<evidence type="ECO:0000256" key="2">
    <source>
        <dbReference type="ARBA" id="ARBA00009984"/>
    </source>
</evidence>
<keyword evidence="5" id="KW-0488">Methylation</keyword>
<comment type="subcellular location">
    <subcellularLocation>
        <location evidence="1">Cell inner membrane</location>
        <topology evidence="1">Single-pass membrane protein</topology>
    </subcellularLocation>
</comment>
<dbReference type="InterPro" id="IPR013545">
    <property type="entry name" value="T2SS_protein-GspG_C"/>
</dbReference>
<name>A0A0H4X197_9BACT</name>
<proteinExistence type="inferred from homology"/>
<evidence type="ECO:0000256" key="1">
    <source>
        <dbReference type="ARBA" id="ARBA00004377"/>
    </source>
</evidence>
<dbReference type="Gene3D" id="3.30.700.10">
    <property type="entry name" value="Glycoprotein, Type 4 Pilin"/>
    <property type="match status" value="1"/>
</dbReference>
<dbReference type="Pfam" id="PF08334">
    <property type="entry name" value="T2SSG"/>
    <property type="match status" value="1"/>
</dbReference>
<evidence type="ECO:0000259" key="12">
    <source>
        <dbReference type="Pfam" id="PF08334"/>
    </source>
</evidence>
<evidence type="ECO:0000256" key="5">
    <source>
        <dbReference type="ARBA" id="ARBA00022481"/>
    </source>
</evidence>
<dbReference type="NCBIfam" id="TIGR02532">
    <property type="entry name" value="IV_pilin_GFxxxE"/>
    <property type="match status" value="1"/>
</dbReference>
<evidence type="ECO:0000256" key="11">
    <source>
        <dbReference type="SAM" id="Phobius"/>
    </source>
</evidence>
<dbReference type="AlphaFoldDB" id="A0A0H4X197"/>
<keyword evidence="8 11" id="KW-1133">Transmembrane helix</keyword>
<dbReference type="OrthoDB" id="9795612at2"/>